<dbReference type="Pfam" id="PF04241">
    <property type="entry name" value="DUF423"/>
    <property type="match status" value="1"/>
</dbReference>
<evidence type="ECO:0000256" key="6">
    <source>
        <dbReference type="SAM" id="Phobius"/>
    </source>
</evidence>
<protein>
    <submittedName>
        <fullName evidence="7">DUF423 domain-containing protein</fullName>
    </submittedName>
</protein>
<feature type="transmembrane region" description="Helical" evidence="6">
    <location>
        <begin position="42"/>
        <end position="60"/>
    </location>
</feature>
<dbReference type="GO" id="GO:0005886">
    <property type="term" value="C:plasma membrane"/>
    <property type="evidence" value="ECO:0007669"/>
    <property type="project" value="TreeGrafter"/>
</dbReference>
<evidence type="ECO:0000313" key="7">
    <source>
        <dbReference type="EMBL" id="MBC8316670.1"/>
    </source>
</evidence>
<evidence type="ECO:0000256" key="4">
    <source>
        <dbReference type="ARBA" id="ARBA00022989"/>
    </source>
</evidence>
<reference evidence="7 8" key="1">
    <citation type="submission" date="2020-08" db="EMBL/GenBank/DDBJ databases">
        <title>Bridging the membrane lipid divide: bacteria of the FCB group superphylum have the potential to synthesize archaeal ether lipids.</title>
        <authorList>
            <person name="Villanueva L."/>
            <person name="Von Meijenfeldt F.A.B."/>
            <person name="Westbye A.B."/>
            <person name="Yadav S."/>
            <person name="Hopmans E.C."/>
            <person name="Dutilh B.E."/>
            <person name="Sinninghe Damste J.S."/>
        </authorList>
    </citation>
    <scope>NUCLEOTIDE SEQUENCE [LARGE SCALE GENOMIC DNA]</scope>
    <source>
        <strain evidence="7">NIOZ-UU47</strain>
    </source>
</reference>
<evidence type="ECO:0000256" key="3">
    <source>
        <dbReference type="ARBA" id="ARBA00022692"/>
    </source>
</evidence>
<name>A0A8J6TEP5_9BACT</name>
<evidence type="ECO:0000256" key="1">
    <source>
        <dbReference type="ARBA" id="ARBA00004141"/>
    </source>
</evidence>
<comment type="similarity">
    <text evidence="2">Belongs to the UPF0382 family.</text>
</comment>
<dbReference type="InterPro" id="IPR006696">
    <property type="entry name" value="DUF423"/>
</dbReference>
<proteinExistence type="inferred from homology"/>
<dbReference type="EMBL" id="JACNJZ010000045">
    <property type="protein sequence ID" value="MBC8316670.1"/>
    <property type="molecule type" value="Genomic_DNA"/>
</dbReference>
<organism evidence="7 8">
    <name type="scientific">Candidatus Desulfobia pelagia</name>
    <dbReference type="NCBI Taxonomy" id="2841692"/>
    <lineage>
        <taxon>Bacteria</taxon>
        <taxon>Pseudomonadati</taxon>
        <taxon>Thermodesulfobacteriota</taxon>
        <taxon>Desulfobulbia</taxon>
        <taxon>Desulfobulbales</taxon>
        <taxon>Desulfobulbaceae</taxon>
        <taxon>Candidatus Desulfobia</taxon>
    </lineage>
</organism>
<accession>A0A8J6TEP5</accession>
<keyword evidence="4 6" id="KW-1133">Transmembrane helix</keyword>
<dbReference type="PANTHER" id="PTHR43461">
    <property type="entry name" value="TRANSMEMBRANE PROTEIN 256"/>
    <property type="match status" value="1"/>
</dbReference>
<dbReference type="PANTHER" id="PTHR43461:SF1">
    <property type="entry name" value="TRANSMEMBRANE PROTEIN 256"/>
    <property type="match status" value="1"/>
</dbReference>
<keyword evidence="3 6" id="KW-0812">Transmembrane</keyword>
<feature type="transmembrane region" description="Helical" evidence="6">
    <location>
        <begin position="99"/>
        <end position="120"/>
    </location>
</feature>
<gene>
    <name evidence="7" type="ORF">H8E41_02110</name>
</gene>
<dbReference type="Proteomes" id="UP000614424">
    <property type="component" value="Unassembled WGS sequence"/>
</dbReference>
<feature type="transmembrane region" description="Helical" evidence="6">
    <location>
        <begin position="67"/>
        <end position="93"/>
    </location>
</feature>
<dbReference type="AlphaFoldDB" id="A0A8J6TEP5"/>
<evidence type="ECO:0000256" key="2">
    <source>
        <dbReference type="ARBA" id="ARBA00009694"/>
    </source>
</evidence>
<comment type="caution">
    <text evidence="7">The sequence shown here is derived from an EMBL/GenBank/DDBJ whole genome shotgun (WGS) entry which is preliminary data.</text>
</comment>
<comment type="subcellular location">
    <subcellularLocation>
        <location evidence="1">Membrane</location>
        <topology evidence="1">Multi-pass membrane protein</topology>
    </subcellularLocation>
</comment>
<sequence>MDRIFFAIGSLLAGLAVGAGAYGAHGEPALDEDQVRWIAKSARYQMYHGFGLIFVSLAISHWRERAALFYAAGWLFLSGIVLFSGSLYVMAFAGLDLGYMTPAGGIAFMAGWVLMAYAGLLKKEGKGPGL</sequence>
<evidence type="ECO:0000256" key="5">
    <source>
        <dbReference type="ARBA" id="ARBA00023136"/>
    </source>
</evidence>
<keyword evidence="5 6" id="KW-0472">Membrane</keyword>
<evidence type="ECO:0000313" key="8">
    <source>
        <dbReference type="Proteomes" id="UP000614424"/>
    </source>
</evidence>